<keyword evidence="12" id="KW-1185">Reference proteome</keyword>
<evidence type="ECO:0000256" key="2">
    <source>
        <dbReference type="ARBA" id="ARBA00022679"/>
    </source>
</evidence>
<dbReference type="GO" id="GO:0005524">
    <property type="term" value="F:ATP binding"/>
    <property type="evidence" value="ECO:0007669"/>
    <property type="project" value="UniProtKB-KW"/>
</dbReference>
<evidence type="ECO:0000256" key="3">
    <source>
        <dbReference type="ARBA" id="ARBA00022727"/>
    </source>
</evidence>
<sequence>MSPLAAKHSIPIVLIPLCGTEELSSKIEYYLRETYNKEECHVVNSQIVRFSTGDGKAVLEETVRGADVYILVDVGNYSCSYQMHGQTIPMSPDEHFQNLKRTVSAIGGKAFRINVISPLLYASRQDRRISRESLDCAMALRELENIGVRNITAFDVHDNRVANAVPYNGFDDLFPIYQVIKAIKKHYPDIEFSEEHSLFISPDLGATTRNYKYTNELGLDMGIFYKRRSRTKVVGGNYVVDVHKYIGPSVKNKDVFIVDDMICSGTTMLDVAKYCKKQGANRVFAIATFALFTEGIQRFDEAYKKNALEAVFITNASYRRDEIRNAPWYREVDITKYIAIYINSVNAGKSISKLLDPHEKIHRLLDKG</sequence>
<dbReference type="Proteomes" id="UP000236311">
    <property type="component" value="Unassembled WGS sequence"/>
</dbReference>
<keyword evidence="5 11" id="KW-0418">Kinase</keyword>
<dbReference type="InterPro" id="IPR005946">
    <property type="entry name" value="Rib-P_diPkinase"/>
</dbReference>
<dbReference type="SMART" id="SM01400">
    <property type="entry name" value="Pribosyltran_N"/>
    <property type="match status" value="1"/>
</dbReference>
<dbReference type="AlphaFoldDB" id="A0A2K4ZBA4"/>
<evidence type="ECO:0000313" key="11">
    <source>
        <dbReference type="EMBL" id="SOY27733.1"/>
    </source>
</evidence>
<keyword evidence="6" id="KW-0067">ATP-binding</keyword>
<comment type="similarity">
    <text evidence="8">Belongs to the ribose-phosphate pyrophosphokinase family.</text>
</comment>
<organism evidence="11 12">
    <name type="scientific">Acetatifactor muris</name>
    <dbReference type="NCBI Taxonomy" id="879566"/>
    <lineage>
        <taxon>Bacteria</taxon>
        <taxon>Bacillati</taxon>
        <taxon>Bacillota</taxon>
        <taxon>Clostridia</taxon>
        <taxon>Lachnospirales</taxon>
        <taxon>Lachnospiraceae</taxon>
        <taxon>Acetatifactor</taxon>
    </lineage>
</organism>
<keyword evidence="2 11" id="KW-0808">Transferase</keyword>
<dbReference type="RefSeq" id="WP_103237848.1">
    <property type="nucleotide sequence ID" value="NZ_CANRXC010000016.1"/>
</dbReference>
<reference evidence="11 12" key="1">
    <citation type="submission" date="2018-01" db="EMBL/GenBank/DDBJ databases">
        <authorList>
            <person name="Gaut B.S."/>
            <person name="Morton B.R."/>
            <person name="Clegg M.T."/>
            <person name="Duvall M.R."/>
        </authorList>
    </citation>
    <scope>NUCLEOTIDE SEQUENCE [LARGE SCALE GENOMIC DNA]</scope>
    <source>
        <strain evidence="11">GP69</strain>
    </source>
</reference>
<evidence type="ECO:0000256" key="4">
    <source>
        <dbReference type="ARBA" id="ARBA00022741"/>
    </source>
</evidence>
<evidence type="ECO:0000256" key="5">
    <source>
        <dbReference type="ARBA" id="ARBA00022777"/>
    </source>
</evidence>
<feature type="domain" description="Ribose-phosphate pyrophosphokinase N-terminal" evidence="10">
    <location>
        <begin position="18"/>
        <end position="147"/>
    </location>
</feature>
<dbReference type="NCBIfam" id="TIGR01251">
    <property type="entry name" value="ribP_PPkin"/>
    <property type="match status" value="1"/>
</dbReference>
<evidence type="ECO:0000259" key="9">
    <source>
        <dbReference type="Pfam" id="PF00156"/>
    </source>
</evidence>
<evidence type="ECO:0000256" key="8">
    <source>
        <dbReference type="RuleBase" id="RU004324"/>
    </source>
</evidence>
<protein>
    <recommendedName>
        <fullName evidence="1">ribose-phosphate diphosphokinase</fullName>
        <ecNumber evidence="1">2.7.6.1</ecNumber>
    </recommendedName>
</protein>
<dbReference type="OrthoDB" id="9777067at2"/>
<dbReference type="GO" id="GO:0005737">
    <property type="term" value="C:cytoplasm"/>
    <property type="evidence" value="ECO:0007669"/>
    <property type="project" value="TreeGrafter"/>
</dbReference>
<keyword evidence="4" id="KW-0547">Nucleotide-binding</keyword>
<dbReference type="Pfam" id="PF13793">
    <property type="entry name" value="Pribosyltran_N"/>
    <property type="match status" value="1"/>
</dbReference>
<gene>
    <name evidence="11" type="primary">prs_1</name>
    <name evidence="11" type="ORF">AMURIS_00437</name>
</gene>
<dbReference type="GO" id="GO:0006015">
    <property type="term" value="P:5-phosphoribose 1-diphosphate biosynthetic process"/>
    <property type="evidence" value="ECO:0007669"/>
    <property type="project" value="TreeGrafter"/>
</dbReference>
<accession>A0A2K4ZBA4</accession>
<evidence type="ECO:0000256" key="7">
    <source>
        <dbReference type="ARBA" id="ARBA00049535"/>
    </source>
</evidence>
<keyword evidence="3 8" id="KW-0545">Nucleotide biosynthesis</keyword>
<evidence type="ECO:0000259" key="10">
    <source>
        <dbReference type="Pfam" id="PF13793"/>
    </source>
</evidence>
<dbReference type="EMBL" id="OFSM01000002">
    <property type="protein sequence ID" value="SOY27733.1"/>
    <property type="molecule type" value="Genomic_DNA"/>
</dbReference>
<dbReference type="NCBIfam" id="NF005299">
    <property type="entry name" value="PRK06827.1"/>
    <property type="match status" value="1"/>
</dbReference>
<dbReference type="PANTHER" id="PTHR10210:SF32">
    <property type="entry name" value="RIBOSE-PHOSPHATE PYROPHOSPHOKINASE 2"/>
    <property type="match status" value="1"/>
</dbReference>
<dbReference type="GO" id="GO:0004749">
    <property type="term" value="F:ribose phosphate diphosphokinase activity"/>
    <property type="evidence" value="ECO:0007669"/>
    <property type="project" value="UniProtKB-EC"/>
</dbReference>
<dbReference type="Gene3D" id="3.40.50.2020">
    <property type="match status" value="2"/>
</dbReference>
<comment type="catalytic activity">
    <reaction evidence="7">
        <text>D-ribose 5-phosphate + ATP = 5-phospho-alpha-D-ribose 1-diphosphate + AMP + H(+)</text>
        <dbReference type="Rhea" id="RHEA:15609"/>
        <dbReference type="ChEBI" id="CHEBI:15378"/>
        <dbReference type="ChEBI" id="CHEBI:30616"/>
        <dbReference type="ChEBI" id="CHEBI:58017"/>
        <dbReference type="ChEBI" id="CHEBI:78346"/>
        <dbReference type="ChEBI" id="CHEBI:456215"/>
        <dbReference type="EC" id="2.7.6.1"/>
    </reaction>
</comment>
<name>A0A2K4ZBA4_9FIRM</name>
<evidence type="ECO:0000313" key="12">
    <source>
        <dbReference type="Proteomes" id="UP000236311"/>
    </source>
</evidence>
<dbReference type="EC" id="2.7.6.1" evidence="1"/>
<proteinExistence type="inferred from homology"/>
<dbReference type="CDD" id="cd06223">
    <property type="entry name" value="PRTases_typeI"/>
    <property type="match status" value="1"/>
</dbReference>
<dbReference type="InterPro" id="IPR029057">
    <property type="entry name" value="PRTase-like"/>
</dbReference>
<dbReference type="GO" id="GO:0002189">
    <property type="term" value="C:ribose phosphate diphosphokinase complex"/>
    <property type="evidence" value="ECO:0007669"/>
    <property type="project" value="TreeGrafter"/>
</dbReference>
<evidence type="ECO:0000256" key="6">
    <source>
        <dbReference type="ARBA" id="ARBA00022840"/>
    </source>
</evidence>
<dbReference type="Pfam" id="PF00156">
    <property type="entry name" value="Pribosyltran"/>
    <property type="match status" value="1"/>
</dbReference>
<feature type="domain" description="Phosphoribosyltransferase" evidence="9">
    <location>
        <begin position="179"/>
        <end position="290"/>
    </location>
</feature>
<dbReference type="InterPro" id="IPR029099">
    <property type="entry name" value="Pribosyltran_N"/>
</dbReference>
<dbReference type="GO" id="GO:0000287">
    <property type="term" value="F:magnesium ion binding"/>
    <property type="evidence" value="ECO:0007669"/>
    <property type="project" value="InterPro"/>
</dbReference>
<dbReference type="PANTHER" id="PTHR10210">
    <property type="entry name" value="RIBOSE-PHOSPHATE DIPHOSPHOKINASE FAMILY MEMBER"/>
    <property type="match status" value="1"/>
</dbReference>
<evidence type="ECO:0000256" key="1">
    <source>
        <dbReference type="ARBA" id="ARBA00013247"/>
    </source>
</evidence>
<dbReference type="InterPro" id="IPR000836">
    <property type="entry name" value="PRTase_dom"/>
</dbReference>
<dbReference type="SUPFAM" id="SSF53271">
    <property type="entry name" value="PRTase-like"/>
    <property type="match status" value="2"/>
</dbReference>
<dbReference type="GO" id="GO:0006164">
    <property type="term" value="P:purine nucleotide biosynthetic process"/>
    <property type="evidence" value="ECO:0007669"/>
    <property type="project" value="TreeGrafter"/>
</dbReference>
<dbReference type="GO" id="GO:0016301">
    <property type="term" value="F:kinase activity"/>
    <property type="evidence" value="ECO:0007669"/>
    <property type="project" value="UniProtKB-KW"/>
</dbReference>